<dbReference type="InterPro" id="IPR050547">
    <property type="entry name" value="DEAD_box_RNA_helicases"/>
</dbReference>
<dbReference type="GO" id="GO:0051607">
    <property type="term" value="P:defense response to virus"/>
    <property type="evidence" value="ECO:0007669"/>
    <property type="project" value="UniProtKB-KW"/>
</dbReference>
<evidence type="ECO:0000259" key="11">
    <source>
        <dbReference type="PROSITE" id="PS51643"/>
    </source>
</evidence>
<dbReference type="Gene3D" id="1.10.3210.30">
    <property type="match status" value="1"/>
</dbReference>
<evidence type="ECO:0000313" key="12">
    <source>
        <dbReference type="EMBL" id="CPR22122.1"/>
    </source>
</evidence>
<dbReference type="RefSeq" id="WP_076605316.1">
    <property type="nucleotide sequence ID" value="NZ_LN829118.1"/>
</dbReference>
<dbReference type="NCBIfam" id="TIGR01587">
    <property type="entry name" value="cas3_core"/>
    <property type="match status" value="1"/>
</dbReference>
<dbReference type="Pfam" id="PF00270">
    <property type="entry name" value="DEAD"/>
    <property type="match status" value="1"/>
</dbReference>
<dbReference type="GO" id="GO:0005524">
    <property type="term" value="F:ATP binding"/>
    <property type="evidence" value="ECO:0007669"/>
    <property type="project" value="UniProtKB-KW"/>
</dbReference>
<dbReference type="AlphaFoldDB" id="A0A0D6JK98"/>
<feature type="region of interest" description="Disordered" evidence="10">
    <location>
        <begin position="864"/>
        <end position="883"/>
    </location>
</feature>
<dbReference type="CDD" id="cd09641">
    <property type="entry name" value="Cas3''_I"/>
    <property type="match status" value="1"/>
</dbReference>
<proteinExistence type="inferred from homology"/>
<dbReference type="KEGG" id="fiy:BN1229_v1_3555"/>
<evidence type="ECO:0000256" key="8">
    <source>
        <dbReference type="ARBA" id="ARBA00022840"/>
    </source>
</evidence>
<organism evidence="12 13">
    <name type="scientific">Candidatus Filomicrobium marinum</name>
    <dbReference type="NCBI Taxonomy" id="1608628"/>
    <lineage>
        <taxon>Bacteria</taxon>
        <taxon>Pseudomonadati</taxon>
        <taxon>Pseudomonadota</taxon>
        <taxon>Alphaproteobacteria</taxon>
        <taxon>Hyphomicrobiales</taxon>
        <taxon>Hyphomicrobiaceae</taxon>
        <taxon>Filomicrobium</taxon>
    </lineage>
</organism>
<evidence type="ECO:0000256" key="2">
    <source>
        <dbReference type="ARBA" id="ARBA00009046"/>
    </source>
</evidence>
<keyword evidence="3" id="KW-0540">Nuclease</keyword>
<evidence type="ECO:0000313" key="13">
    <source>
        <dbReference type="Proteomes" id="UP000033187"/>
    </source>
</evidence>
<dbReference type="InterPro" id="IPR054712">
    <property type="entry name" value="Cas3-like_dom"/>
</dbReference>
<dbReference type="OrthoDB" id="9810236at2"/>
<accession>A0A0D6JK98</accession>
<keyword evidence="5" id="KW-0547">Nucleotide-binding</keyword>
<dbReference type="GO" id="GO:0016787">
    <property type="term" value="F:hydrolase activity"/>
    <property type="evidence" value="ECO:0007669"/>
    <property type="project" value="UniProtKB-KW"/>
</dbReference>
<dbReference type="SUPFAM" id="SSF52540">
    <property type="entry name" value="P-loop containing nucleoside triphosphate hydrolases"/>
    <property type="match status" value="1"/>
</dbReference>
<dbReference type="Proteomes" id="UP000033187">
    <property type="component" value="Chromosome 1"/>
</dbReference>
<keyword evidence="8" id="KW-0067">ATP-binding</keyword>
<dbReference type="PANTHER" id="PTHR47963">
    <property type="entry name" value="DEAD-BOX ATP-DEPENDENT RNA HELICASE 47, MITOCHONDRIAL"/>
    <property type="match status" value="1"/>
</dbReference>
<dbReference type="Pfam" id="PF18019">
    <property type="entry name" value="Cas3_HD"/>
    <property type="match status" value="1"/>
</dbReference>
<dbReference type="NCBIfam" id="TIGR01596">
    <property type="entry name" value="cas3_HD"/>
    <property type="match status" value="1"/>
</dbReference>
<dbReference type="InterPro" id="IPR014001">
    <property type="entry name" value="Helicase_ATP-bd"/>
</dbReference>
<dbReference type="GO" id="GO:0003724">
    <property type="term" value="F:RNA helicase activity"/>
    <property type="evidence" value="ECO:0007669"/>
    <property type="project" value="TreeGrafter"/>
</dbReference>
<keyword evidence="9" id="KW-0051">Antiviral defense</keyword>
<evidence type="ECO:0000256" key="3">
    <source>
        <dbReference type="ARBA" id="ARBA00022722"/>
    </source>
</evidence>
<dbReference type="SMART" id="SM00487">
    <property type="entry name" value="DEXDc"/>
    <property type="match status" value="1"/>
</dbReference>
<protein>
    <submittedName>
        <fullName evidence="12">CRISPR-associated helicase, Cas3 family</fullName>
    </submittedName>
</protein>
<dbReference type="GO" id="GO:0003723">
    <property type="term" value="F:RNA binding"/>
    <property type="evidence" value="ECO:0007669"/>
    <property type="project" value="TreeGrafter"/>
</dbReference>
<dbReference type="KEGG" id="fil:BN1229_v1_2360"/>
<comment type="similarity">
    <text evidence="2">In the central section; belongs to the CRISPR-associated helicase Cas3 family.</text>
</comment>
<dbReference type="InterPro" id="IPR006483">
    <property type="entry name" value="CRISPR-assoc_Cas3_HD"/>
</dbReference>
<evidence type="ECO:0000256" key="7">
    <source>
        <dbReference type="ARBA" id="ARBA00022806"/>
    </source>
</evidence>
<sequence>MTRAPWGKFDASAGTRHHLAHHCADVAAIFRRLVMLPAFSARLEQAAGDAITDIQLERLTALVFLHDAGKLHPGFQARGWPGESWGVNPHGHVHEGLEIFLANDGVANLPLARSLHIDSLVGWGIAESLLRAVISHHGRPARNQVRNLSDAKQCWRSRGPYDLEAVGQEMGRIMCQWFPAAFEHGGTELPCDNGQFEHLICGLTTLADWLGSSAQWFPHMAQLDGTYIETAQKGAERACIAVGLDALRQRNARNSAICFSDLTGFSSPNPQQALVGEIDLNARAVILEAETGSGKTEAALWHYVRLFEAGRVDGLYFAVPTRAAAVQLHARIVNAAKRVFGKDTPQPVLAVPGYIKAGDVEGTALPHWRVLWDDAARGEPEKQHARWAAEHSKRYLAAQIAVGTVDQVMMGALTVKHAHLRAASLSRSLLVIDEVHASDAYMTSVQKALLDSHVAVGGYAMLMSATLGSTARAKWLGHSAPDFAAACAIPYPALWTSETDTAQSPEAPPYNSKHVAMETLVTMAAEATAERALTAARRGARVLVIRNTVDRAIETLSALEALAEPVDHGLLFRVGNVSTLHHSRFAPTDRKLLDQAVEAALNTDKHRAPEGRIVIGTQTLEQSLDIDSDLLITDLCPIDVLLQRIGRLHRHKLARPAGFEEPRCIVMVPEGGLALLLKPAFENGLGAWRAAGGLQGVYRDLSVLELTRRLVEGDPVWTIPEMNRPLVESALHPQQIKALHEELGPAWSAYRDDVVGSELGDRLAASGVLIDRTKPFEKCAFPDGAEQKIRTRLGEDNVRLLLAEQVPVGPFGEPVTELVLPGRWCREISGEDAPLEHSKNCNAIVLSIGDAAFRYDRYGLARQRDGDNGSQSADGIADPVRDD</sequence>
<dbReference type="EMBL" id="LN829119">
    <property type="protein sequence ID" value="CPR22122.1"/>
    <property type="molecule type" value="Genomic_DNA"/>
</dbReference>
<dbReference type="GO" id="GO:0004518">
    <property type="term" value="F:nuclease activity"/>
    <property type="evidence" value="ECO:0007669"/>
    <property type="project" value="UniProtKB-KW"/>
</dbReference>
<dbReference type="PROSITE" id="PS51643">
    <property type="entry name" value="HD_CAS3"/>
    <property type="match status" value="1"/>
</dbReference>
<dbReference type="InterPro" id="IPR027417">
    <property type="entry name" value="P-loop_NTPase"/>
</dbReference>
<evidence type="ECO:0000256" key="1">
    <source>
        <dbReference type="ARBA" id="ARBA00006847"/>
    </source>
</evidence>
<dbReference type="Gene3D" id="3.40.50.300">
    <property type="entry name" value="P-loop containing nucleotide triphosphate hydrolases"/>
    <property type="match status" value="2"/>
</dbReference>
<evidence type="ECO:0000256" key="4">
    <source>
        <dbReference type="ARBA" id="ARBA00022723"/>
    </source>
</evidence>
<feature type="domain" description="HD Cas3-type" evidence="11">
    <location>
        <begin position="12"/>
        <end position="210"/>
    </location>
</feature>
<evidence type="ECO:0000256" key="6">
    <source>
        <dbReference type="ARBA" id="ARBA00022801"/>
    </source>
</evidence>
<reference evidence="13" key="1">
    <citation type="submission" date="2015-02" db="EMBL/GenBank/DDBJ databases">
        <authorList>
            <person name="Chooi Y.-H."/>
        </authorList>
    </citation>
    <scope>NUCLEOTIDE SEQUENCE [LARGE SCALE GENOMIC DNA]</scope>
    <source>
        <strain evidence="13">strain Y</strain>
    </source>
</reference>
<evidence type="ECO:0000256" key="9">
    <source>
        <dbReference type="ARBA" id="ARBA00023118"/>
    </source>
</evidence>
<evidence type="ECO:0000256" key="5">
    <source>
        <dbReference type="ARBA" id="ARBA00022741"/>
    </source>
</evidence>
<comment type="similarity">
    <text evidence="1">In the N-terminal section; belongs to the CRISPR-associated nuclease Cas3-HD family.</text>
</comment>
<dbReference type="GO" id="GO:0046872">
    <property type="term" value="F:metal ion binding"/>
    <property type="evidence" value="ECO:0007669"/>
    <property type="project" value="UniProtKB-KW"/>
</dbReference>
<keyword evidence="6" id="KW-0378">Hydrolase</keyword>
<keyword evidence="7" id="KW-0347">Helicase</keyword>
<keyword evidence="13" id="KW-1185">Reference proteome</keyword>
<dbReference type="InterPro" id="IPR038257">
    <property type="entry name" value="CRISPR-assoc_Cas3_HD_sf"/>
</dbReference>
<dbReference type="PANTHER" id="PTHR47963:SF9">
    <property type="entry name" value="CRISPR-ASSOCIATED ENDONUCLEASE_HELICASE CAS3"/>
    <property type="match status" value="1"/>
</dbReference>
<dbReference type="InterPro" id="IPR011545">
    <property type="entry name" value="DEAD/DEAH_box_helicase_dom"/>
</dbReference>
<gene>
    <name evidence="12" type="ORF">YBN1229_v1_3555</name>
</gene>
<evidence type="ECO:0000256" key="10">
    <source>
        <dbReference type="SAM" id="MobiDB-lite"/>
    </source>
</evidence>
<dbReference type="InterPro" id="IPR006474">
    <property type="entry name" value="Helicase_Cas3_CRISPR-ass_core"/>
</dbReference>
<dbReference type="Pfam" id="PF22590">
    <property type="entry name" value="Cas3-like_C_2"/>
    <property type="match status" value="1"/>
</dbReference>
<keyword evidence="4" id="KW-0479">Metal-binding</keyword>
<name>A0A0D6JK98_9HYPH</name>